<dbReference type="RefSeq" id="WP_120275205.1">
    <property type="nucleotide sequence ID" value="NZ_RAPN01000004.1"/>
</dbReference>
<dbReference type="InterPro" id="IPR011990">
    <property type="entry name" value="TPR-like_helical_dom_sf"/>
</dbReference>
<protein>
    <submittedName>
        <fullName evidence="3">Tetratricopeptide repeat protein</fullName>
    </submittedName>
</protein>
<evidence type="ECO:0000313" key="3">
    <source>
        <dbReference type="EMBL" id="RKD86515.1"/>
    </source>
</evidence>
<accession>A0A419VWI9</accession>
<organism evidence="3 4">
    <name type="scientific">Mangrovibacterium diazotrophicum</name>
    <dbReference type="NCBI Taxonomy" id="1261403"/>
    <lineage>
        <taxon>Bacteria</taxon>
        <taxon>Pseudomonadati</taxon>
        <taxon>Bacteroidota</taxon>
        <taxon>Bacteroidia</taxon>
        <taxon>Marinilabiliales</taxon>
        <taxon>Prolixibacteraceae</taxon>
        <taxon>Mangrovibacterium</taxon>
    </lineage>
</organism>
<feature type="coiled-coil region" evidence="2">
    <location>
        <begin position="1143"/>
        <end position="1180"/>
    </location>
</feature>
<dbReference type="SUPFAM" id="SSF48452">
    <property type="entry name" value="TPR-like"/>
    <property type="match status" value="3"/>
</dbReference>
<feature type="coiled-coil region" evidence="2">
    <location>
        <begin position="937"/>
        <end position="969"/>
    </location>
</feature>
<comment type="caution">
    <text evidence="3">The sequence shown here is derived from an EMBL/GenBank/DDBJ whole genome shotgun (WGS) entry which is preliminary data.</text>
</comment>
<keyword evidence="1" id="KW-0802">TPR repeat</keyword>
<dbReference type="Proteomes" id="UP000283387">
    <property type="component" value="Unassembled WGS sequence"/>
</dbReference>
<dbReference type="EMBL" id="RAPN01000004">
    <property type="protein sequence ID" value="RKD86515.1"/>
    <property type="molecule type" value="Genomic_DNA"/>
</dbReference>
<evidence type="ECO:0000256" key="1">
    <source>
        <dbReference type="PROSITE-ProRule" id="PRU00339"/>
    </source>
</evidence>
<dbReference type="SMART" id="SM00028">
    <property type="entry name" value="TPR"/>
    <property type="match status" value="14"/>
</dbReference>
<sequence length="1397" mass="158171">MYLKKLLFVVFLFSIIVALLAQNDEIHFVVDGRLTSDDGRSDGATITITKDGQQQEVVTPPRTGKFLFELDFNHEYRLTFNRDGFFQKIIIISTFVPNEVLQKNAKFPPMAFVLNLFEQTDIIDNSFTIKPVARVFYNSRIDNFDSEIYLSDDQLREQIQAAEAAQNALASERKSIGRADEMEQAALEKQYDKIIADADGLYHKKSYESAISKFREALMLFSDRPYPKDRIAEIEDLIAALQMAEEAEQNYLAAIKAGDEQFTATQYAGAITSYEKALEYKAKDKYATDRIAESRKLQKEQMGNMQYNDLIARADEAYNTQVYADAKGLYQQAIDLRPRDSEYPREQIKKIDLELARLAEQQRVDEQYAAAMSKGNTSLGQAAYPSALLAFKEALGLKPGDQPAQERIAATEAAMQQLAEGEKYDELIAKADDWFDKDVLDSSKNFYQQALAVKPSEQYPKDRIAEIDRRMQQSQQLDQLLAEANASFNHQEYPVAKTKYQQVLALKADHELAKNRIAEIDRILAQQAIEDQYASAIAAGDQAFSVQQYAVAKGSYQQALGIKPEEKYPKDQIARIDLELQRLADQATLDENYANLIQQADAAFNTRFYENAITDYEAALKLKPKETYPADQISKAKQFIADQLKNEQLERSYLAYISKADSLFKLNNYQPAKTSYTDASRLKPAEQYPKDKIVEIDAILADQQHQQEVLAELNRTYAAAIKRGDDAFKIKDFETAIDAYDEAHLLKKEEEYPVNQLAEIERQKAAALEQAYLAAIKKADALFNQNEFASAKPEYQTALSIKAGDEYATNQIAIIDQRLRDAALADAERQKLEEAYAAKIAAADQAFNSENYAGAKPLYQEALTLKAAEKYPANQIAKIDNTLAEQARLAGIDAQYQQAMSSAKASYDQDLLPEAITYYKQAAGLKPLEPEPPQRIAEIEQLQAQRAENARLAAEAEALRIAAEKETRDKYNAAIALGDASMKQKAYPKAQEAYNNALTILPNEQYPKDKLAEIDNLLQQLAQAEALRRQQASEDSLAAAKLAAFNLKIKEAEAYIDDQKLESAVSSYREAIVILPEKESTVQPKIKELEDLIAQLAKLETDYQAAIQKADGQFASEAWTEAKATYLQAVNLKPEESYPKEQIEKIDLKLKELELLAEKARAAEKTNAAYNEAIKIADENFDKQDYTVAQFYYQKAADIQPENPYPHQRLAEISRLIDQSLAADQIKAYNDAIAKADQEFDRKGYTLAKFYYNKALEIKSWEQYPKDRIKEIGKLTNTLLSQREEQDYLNWISTADEAFVNKDFAVARSYYQRALALKKDEPYPSIRLNEIEKELEKQQSAQSEKEYQSAIADADKAFESKNYSVARFYYNKALGLRPNEKYPKDQLQLIREALGGN</sequence>
<dbReference type="InterPro" id="IPR019734">
    <property type="entry name" value="TPR_rpt"/>
</dbReference>
<feature type="repeat" description="TPR" evidence="1">
    <location>
        <begin position="971"/>
        <end position="1004"/>
    </location>
</feature>
<feature type="coiled-coil region" evidence="2">
    <location>
        <begin position="1014"/>
        <end position="1062"/>
    </location>
</feature>
<dbReference type="Gene3D" id="1.25.40.10">
    <property type="entry name" value="Tetratricopeptide repeat domain"/>
    <property type="match status" value="4"/>
</dbReference>
<gene>
    <name evidence="3" type="ORF">BC643_4212</name>
</gene>
<dbReference type="OrthoDB" id="1467230at2"/>
<evidence type="ECO:0000313" key="4">
    <source>
        <dbReference type="Proteomes" id="UP000283387"/>
    </source>
</evidence>
<keyword evidence="4" id="KW-1185">Reference proteome</keyword>
<keyword evidence="2" id="KW-0175">Coiled coil</keyword>
<evidence type="ECO:0000256" key="2">
    <source>
        <dbReference type="SAM" id="Coils"/>
    </source>
</evidence>
<name>A0A419VWI9_9BACT</name>
<reference evidence="3 4" key="1">
    <citation type="submission" date="2018-09" db="EMBL/GenBank/DDBJ databases">
        <title>Genomic Encyclopedia of Archaeal and Bacterial Type Strains, Phase II (KMG-II): from individual species to whole genera.</title>
        <authorList>
            <person name="Goeker M."/>
        </authorList>
    </citation>
    <scope>NUCLEOTIDE SEQUENCE [LARGE SCALE GENOMIC DNA]</scope>
    <source>
        <strain evidence="3 4">DSM 27148</strain>
    </source>
</reference>
<proteinExistence type="predicted"/>
<dbReference type="PROSITE" id="PS50005">
    <property type="entry name" value="TPR"/>
    <property type="match status" value="1"/>
</dbReference>